<dbReference type="RefSeq" id="WP_127727632.1">
    <property type="nucleotide sequence ID" value="NZ_SACP01000003.1"/>
</dbReference>
<evidence type="ECO:0000313" key="3">
    <source>
        <dbReference type="EMBL" id="RVU20657.1"/>
    </source>
</evidence>
<dbReference type="Proteomes" id="UP000286997">
    <property type="component" value="Unassembled WGS sequence"/>
</dbReference>
<evidence type="ECO:0000256" key="1">
    <source>
        <dbReference type="SAM" id="MobiDB-lite"/>
    </source>
</evidence>
<dbReference type="InterPro" id="IPR043136">
    <property type="entry name" value="B30.2/SPRY_sf"/>
</dbReference>
<dbReference type="InterPro" id="IPR013320">
    <property type="entry name" value="ConA-like_dom_sf"/>
</dbReference>
<comment type="caution">
    <text evidence="3">The sequence shown here is derived from an EMBL/GenBank/DDBJ whole genome shotgun (WGS) entry which is preliminary data.</text>
</comment>
<feature type="domain" description="B30.2/SPRY" evidence="2">
    <location>
        <begin position="968"/>
        <end position="1167"/>
    </location>
</feature>
<gene>
    <name evidence="3" type="ORF">EOE48_04730</name>
</gene>
<dbReference type="OrthoDB" id="7813165at2"/>
<dbReference type="SUPFAM" id="SSF49899">
    <property type="entry name" value="Concanavalin A-like lectins/glucanases"/>
    <property type="match status" value="2"/>
</dbReference>
<name>A0A437PEH6_9HYPH</name>
<sequence length="1178" mass="123941">MTNSTDTFSSATVDQTAASTAAPALRRYAHPPLVNPIEPGVAAHPARPGTGVDTMPLRPDFFEERRDPAIYDIDEQDVLITAAGGHPAKGHSSGWILYGRHIVMVGIERTAAPTIGAPKITYYMGPLGRRHVEGCVFDGSLGGADDQHYSIQGPHLWNPTTLADFSRFHVGSLIITPSLRLYRLTTPGVFVTKPAPVEPTHEGTIEVFNGTAGLTFKKKYSDLNGVLAHDQFKADFPRQTHTYQNIYSRGRHGSYFPFDGGPTELPNNVRGDGQDYVRASTPITEISRDGLGVVTLKAPGHGLVAGTHTRINVCFAPYETLTDGSVVRRLGGVWVPTVVDASTITYQTGITSRFPPLNAQGQIEPLKPPTDEPFVLQSFTKAASCSLVISQTGVATITTEAPHNSPGLNTNPDLGLKTVRLFGRSLPKTLVGTDLPVTATGASTFTVDVSDFTNRGASGLQVGNSYPDLVVTMHGKFTDRYSLSSHADFDQCDNNSRNGTVRYYRCTDTHHSYDHTIGGLRFKVETGSSGLEYDSINIRRRQEIIPYDNRNFTLYCNESDQSAGGPMGRDDFAAQCPRRLTEVNFGNEVRIELDLDEDGTSVVHPPAGSRCNGDETGSIDQTVAGQRFLTWPAEGKMFGRCNLDPCQGGDTTERDIVQRSQVGSGYVMDRLTTASAPPAPTVEPSPTSFSENTPKDAQLGWIRCPHGQEDQIVDVTLDEDHGGSLGGRFRIRGARLLRGLKALNYAGAQDIGGGQRGYKVPLIATMRSDITKKTAAIVTIPVTREMNPFPVSSATWSPTALPAGLELSDVNLTVSVEANQSAIVRTIKATRAITDQKAYFEVKALGVTAPADGRSAIGLAPATLGSGTTLYQSGAGGVSLLNSGALLINGAAPPANQASPNLPFLVAGSVIRVCVDRVAGKFYLALNGGAWANGADPVAGTGGYSLPSGSTSLFPAVTTRGVGDRFTLLVDGGSINYPIPAGYAVLSETWNPAALAAGLVLSNANLTVSVASGQGATNRTIKATKAITGRKVYFEVTTLGVTPPAANGRAAIGLAPAALGSGTHLFQSGSGAVGLLNNGRLYINGTEIPNVSGLAFLATGSVVRVCADLVAGKLYLAVNGGAWANGADPVAGTGGYDLPSGSTSLFPAVTTKGVGDSFAAAFDRGALSYPIPGGYAAL</sequence>
<evidence type="ECO:0000259" key="2">
    <source>
        <dbReference type="PROSITE" id="PS50188"/>
    </source>
</evidence>
<dbReference type="AlphaFoldDB" id="A0A437PEH6"/>
<dbReference type="Gene3D" id="2.60.120.920">
    <property type="match status" value="2"/>
</dbReference>
<accession>A0A437PEH6</accession>
<evidence type="ECO:0000313" key="4">
    <source>
        <dbReference type="Proteomes" id="UP000286997"/>
    </source>
</evidence>
<dbReference type="PROSITE" id="PS50188">
    <property type="entry name" value="B302_SPRY"/>
    <property type="match status" value="2"/>
</dbReference>
<dbReference type="EMBL" id="SACP01000003">
    <property type="protein sequence ID" value="RVU20657.1"/>
    <property type="molecule type" value="Genomic_DNA"/>
</dbReference>
<dbReference type="InterPro" id="IPR001870">
    <property type="entry name" value="B30.2/SPRY"/>
</dbReference>
<protein>
    <recommendedName>
        <fullName evidence="2">B30.2/SPRY domain-containing protein</fullName>
    </recommendedName>
</protein>
<feature type="domain" description="B30.2/SPRY" evidence="2">
    <location>
        <begin position="774"/>
        <end position="975"/>
    </location>
</feature>
<feature type="region of interest" description="Disordered" evidence="1">
    <location>
        <begin position="599"/>
        <end position="618"/>
    </location>
</feature>
<keyword evidence="4" id="KW-1185">Reference proteome</keyword>
<organism evidence="3 4">
    <name type="scientific">Methylobacterium oryzihabitans</name>
    <dbReference type="NCBI Taxonomy" id="2499852"/>
    <lineage>
        <taxon>Bacteria</taxon>
        <taxon>Pseudomonadati</taxon>
        <taxon>Pseudomonadota</taxon>
        <taxon>Alphaproteobacteria</taxon>
        <taxon>Hyphomicrobiales</taxon>
        <taxon>Methylobacteriaceae</taxon>
        <taxon>Methylobacterium</taxon>
    </lineage>
</organism>
<reference evidence="3 4" key="1">
    <citation type="submission" date="2019-01" db="EMBL/GenBank/DDBJ databases">
        <authorList>
            <person name="Chen W.-M."/>
        </authorList>
    </citation>
    <scope>NUCLEOTIDE SEQUENCE [LARGE SCALE GENOMIC DNA]</scope>
    <source>
        <strain evidence="3 4">TER-1</strain>
    </source>
</reference>
<proteinExistence type="predicted"/>